<feature type="domain" description="Flagellar M-ring N-terminal" evidence="12">
    <location>
        <begin position="44"/>
        <end position="216"/>
    </location>
</feature>
<gene>
    <name evidence="14" type="ORF">SAMN05877838_3073</name>
</gene>
<evidence type="ECO:0000256" key="10">
    <source>
        <dbReference type="SAM" id="MobiDB-lite"/>
    </source>
</evidence>
<accession>A0A286IDF7</accession>
<comment type="function">
    <text evidence="9">The M ring may be actively involved in energy transduction.</text>
</comment>
<keyword evidence="15" id="KW-1185">Reference proteome</keyword>
<dbReference type="GO" id="GO:0003774">
    <property type="term" value="F:cytoskeletal motor activity"/>
    <property type="evidence" value="ECO:0007669"/>
    <property type="project" value="InterPro"/>
</dbReference>
<evidence type="ECO:0000313" key="14">
    <source>
        <dbReference type="EMBL" id="SOE18155.1"/>
    </source>
</evidence>
<keyword evidence="4" id="KW-1003">Cell membrane</keyword>
<feature type="compositionally biased region" description="Polar residues" evidence="10">
    <location>
        <begin position="292"/>
        <end position="312"/>
    </location>
</feature>
<feature type="transmembrane region" description="Helical" evidence="11">
    <location>
        <begin position="437"/>
        <end position="458"/>
    </location>
</feature>
<feature type="transmembrane region" description="Helical" evidence="11">
    <location>
        <begin position="22"/>
        <end position="43"/>
    </location>
</feature>
<sequence>MSLLNQLSQVTKNLAGLGQTKLLALAGVGVLSVLLIIGSAIFLNKPTRETLYIGLSGEDINQISLVLAEANIDFATGTDGSSVTVPAGMTSRARMLLAERGLPSSNSAGYELFDNVGSLGLTSFMQEVTRVRALEGEIARTIQSINGISAARVHIVMPDRGNFRRGDQKPSASVMVRGGSLANRAADSIRHLVASSVPGLTVDEVTVLDATGKLLAAGDDFSNSNLNRSLSIVQMVQTEVETNIEKALSPFLGIENFRASVNAKVNTDSQQIQETVYDPESRVERSIRVTRENQTSSESAAGTPATVEQNIPDQGPAATDAAGPKSSELAERKEEQTNFEINSKTVSTVRNSYNVEGLSIAVVVNKARIDAMLGGDPTAEQTAAYLAELEQVVASASGIDAERGDRATVTVMEFLASEILTAEAARPGFMETLKTQLGTIINALAFITVAVLLIMFGFRPLLRGTGAAASQDELGLDDELELPDFSPAAMGAGGNAMAMEGFGADFGFGEESESELELEDSGAFNRRVKEGPERRLARMVEINEERAAKILRSWASSEAA</sequence>
<dbReference type="RefSeq" id="WP_097108610.1">
    <property type="nucleotide sequence ID" value="NZ_OCPC01000004.1"/>
</dbReference>
<evidence type="ECO:0000256" key="2">
    <source>
        <dbReference type="ARBA" id="ARBA00004651"/>
    </source>
</evidence>
<dbReference type="InterPro" id="IPR000067">
    <property type="entry name" value="FlgMring_FliF"/>
</dbReference>
<dbReference type="PANTHER" id="PTHR30046">
    <property type="entry name" value="FLAGELLAR M-RING PROTEIN"/>
    <property type="match status" value="1"/>
</dbReference>
<evidence type="ECO:0000256" key="1">
    <source>
        <dbReference type="ARBA" id="ARBA00004117"/>
    </source>
</evidence>
<keyword evidence="14" id="KW-0966">Cell projection</keyword>
<evidence type="ECO:0000256" key="7">
    <source>
        <dbReference type="ARBA" id="ARBA00023136"/>
    </source>
</evidence>
<keyword evidence="6 11" id="KW-1133">Transmembrane helix</keyword>
<proteinExistence type="inferred from homology"/>
<organism evidence="14 15">
    <name type="scientific">Hoeflea halophila</name>
    <dbReference type="NCBI Taxonomy" id="714899"/>
    <lineage>
        <taxon>Bacteria</taxon>
        <taxon>Pseudomonadati</taxon>
        <taxon>Pseudomonadota</taxon>
        <taxon>Alphaproteobacteria</taxon>
        <taxon>Hyphomicrobiales</taxon>
        <taxon>Rhizobiaceae</taxon>
        <taxon>Hoeflea</taxon>
    </lineage>
</organism>
<dbReference type="InterPro" id="IPR045851">
    <property type="entry name" value="AMP-bd_C_sf"/>
</dbReference>
<evidence type="ECO:0000256" key="4">
    <source>
        <dbReference type="ARBA" id="ARBA00022475"/>
    </source>
</evidence>
<evidence type="ECO:0000256" key="3">
    <source>
        <dbReference type="ARBA" id="ARBA00007971"/>
    </source>
</evidence>
<evidence type="ECO:0000256" key="8">
    <source>
        <dbReference type="ARBA" id="ARBA00023143"/>
    </source>
</evidence>
<dbReference type="OrthoDB" id="9807026at2"/>
<keyword evidence="8 9" id="KW-0975">Bacterial flagellum</keyword>
<dbReference type="Gene3D" id="3.30.300.30">
    <property type="match status" value="1"/>
</dbReference>
<keyword evidence="5 11" id="KW-0812">Transmembrane</keyword>
<evidence type="ECO:0000259" key="12">
    <source>
        <dbReference type="Pfam" id="PF01514"/>
    </source>
</evidence>
<feature type="domain" description="Flagellar M-ring C-terminal" evidence="13">
    <location>
        <begin position="248"/>
        <end position="414"/>
    </location>
</feature>
<comment type="similarity">
    <text evidence="3 9">Belongs to the FliF family.</text>
</comment>
<evidence type="ECO:0000256" key="9">
    <source>
        <dbReference type="PIRNR" id="PIRNR004862"/>
    </source>
</evidence>
<feature type="compositionally biased region" description="Basic and acidic residues" evidence="10">
    <location>
        <begin position="279"/>
        <end position="291"/>
    </location>
</feature>
<dbReference type="GO" id="GO:0005886">
    <property type="term" value="C:plasma membrane"/>
    <property type="evidence" value="ECO:0007669"/>
    <property type="project" value="UniProtKB-SubCell"/>
</dbReference>
<dbReference type="PIRSF" id="PIRSF004862">
    <property type="entry name" value="FliF"/>
    <property type="match status" value="1"/>
</dbReference>
<dbReference type="PRINTS" id="PR01009">
    <property type="entry name" value="FLGMRINGFLIF"/>
</dbReference>
<keyword evidence="14" id="KW-0282">Flagellum</keyword>
<protein>
    <recommendedName>
        <fullName evidence="9">Flagellar M-ring protein</fullName>
    </recommendedName>
</protein>
<evidence type="ECO:0000256" key="6">
    <source>
        <dbReference type="ARBA" id="ARBA00022989"/>
    </source>
</evidence>
<dbReference type="Gene3D" id="3.30.70.1530">
    <property type="entry name" value="Hypothetical protein rpa1041"/>
    <property type="match status" value="1"/>
</dbReference>
<dbReference type="NCBIfam" id="TIGR00206">
    <property type="entry name" value="fliF"/>
    <property type="match status" value="1"/>
</dbReference>
<evidence type="ECO:0000313" key="15">
    <source>
        <dbReference type="Proteomes" id="UP000219465"/>
    </source>
</evidence>
<dbReference type="EMBL" id="OCPC01000004">
    <property type="protein sequence ID" value="SOE18155.1"/>
    <property type="molecule type" value="Genomic_DNA"/>
</dbReference>
<dbReference type="Proteomes" id="UP000219465">
    <property type="component" value="Unassembled WGS sequence"/>
</dbReference>
<name>A0A286IDF7_9HYPH</name>
<dbReference type="InterPro" id="IPR043427">
    <property type="entry name" value="YscJ/FliF"/>
</dbReference>
<dbReference type="InterPro" id="IPR013556">
    <property type="entry name" value="Flag_M-ring_C"/>
</dbReference>
<dbReference type="GO" id="GO:0009431">
    <property type="term" value="C:bacterial-type flagellum basal body, MS ring"/>
    <property type="evidence" value="ECO:0007669"/>
    <property type="project" value="InterPro"/>
</dbReference>
<feature type="region of interest" description="Disordered" evidence="10">
    <location>
        <begin position="268"/>
        <end position="339"/>
    </location>
</feature>
<evidence type="ECO:0000259" key="13">
    <source>
        <dbReference type="Pfam" id="PF08345"/>
    </source>
</evidence>
<keyword evidence="14" id="KW-0969">Cilium</keyword>
<evidence type="ECO:0000256" key="5">
    <source>
        <dbReference type="ARBA" id="ARBA00022692"/>
    </source>
</evidence>
<dbReference type="AlphaFoldDB" id="A0A286IDF7"/>
<dbReference type="GO" id="GO:0071973">
    <property type="term" value="P:bacterial-type flagellum-dependent cell motility"/>
    <property type="evidence" value="ECO:0007669"/>
    <property type="project" value="InterPro"/>
</dbReference>
<dbReference type="PANTHER" id="PTHR30046:SF0">
    <property type="entry name" value="FLAGELLAR M-RING PROTEIN"/>
    <property type="match status" value="1"/>
</dbReference>
<evidence type="ECO:0000256" key="11">
    <source>
        <dbReference type="SAM" id="Phobius"/>
    </source>
</evidence>
<keyword evidence="7 11" id="KW-0472">Membrane</keyword>
<dbReference type="Pfam" id="PF01514">
    <property type="entry name" value="YscJ_FliF"/>
    <property type="match status" value="1"/>
</dbReference>
<reference evidence="15" key="1">
    <citation type="submission" date="2017-08" db="EMBL/GenBank/DDBJ databases">
        <authorList>
            <person name="Varghese N."/>
            <person name="Submissions S."/>
        </authorList>
    </citation>
    <scope>NUCLEOTIDE SEQUENCE [LARGE SCALE GENOMIC DNA]</scope>
    <source>
        <strain evidence="15">KCTC 23107</strain>
    </source>
</reference>
<dbReference type="Pfam" id="PF08345">
    <property type="entry name" value="YscJ_FliF_C"/>
    <property type="match status" value="1"/>
</dbReference>
<comment type="subcellular location">
    <subcellularLocation>
        <location evidence="1 9">Bacterial flagellum basal body</location>
    </subcellularLocation>
    <subcellularLocation>
        <location evidence="2">Cell membrane</location>
        <topology evidence="2">Multi-pass membrane protein</topology>
    </subcellularLocation>
</comment>
<dbReference type="InterPro" id="IPR006182">
    <property type="entry name" value="FliF_N_dom"/>
</dbReference>